<dbReference type="SUPFAM" id="SSF81301">
    <property type="entry name" value="Nucleotidyltransferase"/>
    <property type="match status" value="1"/>
</dbReference>
<comment type="caution">
    <text evidence="2">The sequence shown here is derived from an EMBL/GenBank/DDBJ whole genome shotgun (WGS) entry which is preliminary data.</text>
</comment>
<evidence type="ECO:0000313" key="3">
    <source>
        <dbReference type="Proteomes" id="UP000662088"/>
    </source>
</evidence>
<organism evidence="2 3">
    <name type="scientific">Clostridium lentum</name>
    <dbReference type="NCBI Taxonomy" id="2763037"/>
    <lineage>
        <taxon>Bacteria</taxon>
        <taxon>Bacillati</taxon>
        <taxon>Bacillota</taxon>
        <taxon>Clostridia</taxon>
        <taxon>Eubacteriales</taxon>
        <taxon>Clostridiaceae</taxon>
        <taxon>Clostridium</taxon>
    </lineage>
</organism>
<feature type="domain" description="Polymerase beta nucleotidyltransferase" evidence="1">
    <location>
        <begin position="9"/>
        <end position="65"/>
    </location>
</feature>
<dbReference type="Pfam" id="PF18765">
    <property type="entry name" value="Polbeta"/>
    <property type="match status" value="1"/>
</dbReference>
<reference evidence="2" key="1">
    <citation type="submission" date="2020-08" db="EMBL/GenBank/DDBJ databases">
        <title>Genome public.</title>
        <authorList>
            <person name="Liu C."/>
            <person name="Sun Q."/>
        </authorList>
    </citation>
    <scope>NUCLEOTIDE SEQUENCE</scope>
    <source>
        <strain evidence="2">NSJ-42</strain>
    </source>
</reference>
<accession>A0A8I0DP64</accession>
<dbReference type="InterPro" id="IPR043519">
    <property type="entry name" value="NT_sf"/>
</dbReference>
<dbReference type="RefSeq" id="WP_022211792.1">
    <property type="nucleotide sequence ID" value="NZ_JACOOQ010000023.1"/>
</dbReference>
<dbReference type="InterPro" id="IPR041633">
    <property type="entry name" value="Polbeta"/>
</dbReference>
<proteinExistence type="predicted"/>
<gene>
    <name evidence="2" type="ORF">H8R92_11865</name>
</gene>
<sequence>MEKLLSNLKITNDNENLISLTLFGSYNTKYWFEGKSDIDILALIKKNDFNVEFEIENKYREVLQKYFNYDDIHFTFIGLNSFDTVFADIYIDYKDKLIFNIDLHYDYLMYISKFNRVNENLIKLVREDWESKYGIL</sequence>
<keyword evidence="3" id="KW-1185">Reference proteome</keyword>
<keyword evidence="2" id="KW-0808">Transferase</keyword>
<dbReference type="EMBL" id="JACOOQ010000023">
    <property type="protein sequence ID" value="MBC5641094.1"/>
    <property type="molecule type" value="Genomic_DNA"/>
</dbReference>
<evidence type="ECO:0000259" key="1">
    <source>
        <dbReference type="Pfam" id="PF18765"/>
    </source>
</evidence>
<evidence type="ECO:0000313" key="2">
    <source>
        <dbReference type="EMBL" id="MBC5641094.1"/>
    </source>
</evidence>
<dbReference type="AlphaFoldDB" id="A0A8I0DP64"/>
<name>A0A8I0DP64_9CLOT</name>
<dbReference type="Proteomes" id="UP000662088">
    <property type="component" value="Unassembled WGS sequence"/>
</dbReference>
<protein>
    <submittedName>
        <fullName evidence="2">Nucleotidyltransferase domain-containing protein</fullName>
    </submittedName>
</protein>
<dbReference type="GO" id="GO:0016740">
    <property type="term" value="F:transferase activity"/>
    <property type="evidence" value="ECO:0007669"/>
    <property type="project" value="UniProtKB-KW"/>
</dbReference>